<dbReference type="AlphaFoldDB" id="A0A511AFT0"/>
<proteinExistence type="predicted"/>
<name>A0A511AFT0_9MICO</name>
<evidence type="ECO:0000256" key="2">
    <source>
        <dbReference type="SAM" id="Phobius"/>
    </source>
</evidence>
<keyword evidence="4" id="KW-1185">Reference proteome</keyword>
<dbReference type="OrthoDB" id="5185854at2"/>
<evidence type="ECO:0000256" key="1">
    <source>
        <dbReference type="SAM" id="MobiDB-lite"/>
    </source>
</evidence>
<protein>
    <submittedName>
        <fullName evidence="3">Uncharacterized protein</fullName>
    </submittedName>
</protein>
<keyword evidence="2" id="KW-0472">Membrane</keyword>
<reference evidence="3 4" key="1">
    <citation type="submission" date="2019-07" db="EMBL/GenBank/DDBJ databases">
        <title>Whole genome shotgun sequence of Microbacterium aerolatum NBRC 103071.</title>
        <authorList>
            <person name="Hosoyama A."/>
            <person name="Uohara A."/>
            <person name="Ohji S."/>
            <person name="Ichikawa N."/>
        </authorList>
    </citation>
    <scope>NUCLEOTIDE SEQUENCE [LARGE SCALE GENOMIC DNA]</scope>
    <source>
        <strain evidence="3 4">NBRC 103071</strain>
    </source>
</reference>
<comment type="caution">
    <text evidence="3">The sequence shown here is derived from an EMBL/GenBank/DDBJ whole genome shotgun (WGS) entry which is preliminary data.</text>
</comment>
<dbReference type="EMBL" id="BJUW01000005">
    <property type="protein sequence ID" value="GEK86243.1"/>
    <property type="molecule type" value="Genomic_DNA"/>
</dbReference>
<feature type="compositionally biased region" description="Low complexity" evidence="1">
    <location>
        <begin position="45"/>
        <end position="57"/>
    </location>
</feature>
<dbReference type="Proteomes" id="UP000321225">
    <property type="component" value="Unassembled WGS sequence"/>
</dbReference>
<feature type="region of interest" description="Disordered" evidence="1">
    <location>
        <begin position="40"/>
        <end position="89"/>
    </location>
</feature>
<keyword evidence="2" id="KW-1133">Transmembrane helix</keyword>
<sequence>MAHTAGGTALTPAMKIAIAVIGVLVVAGIVVIAMLNTAGRDGAEAPPSSAPTTAVAPPTTPGPLPGATPTTGSEVPPPTAAPGTGLPPLAAAEPLVAAPLPKSGSRDGGLVAGFPTSVAEPMEDSDVVSTSIATENTAMQVSLVSSTTTALDEIRAHYRALWTSLGLREQPGDDSTMAFTGEFESLTLNVRTTGTGNMYTIFGVLRTE</sequence>
<feature type="transmembrane region" description="Helical" evidence="2">
    <location>
        <begin position="16"/>
        <end position="35"/>
    </location>
</feature>
<organism evidence="3 4">
    <name type="scientific">Microbacterium aerolatum</name>
    <dbReference type="NCBI Taxonomy" id="153731"/>
    <lineage>
        <taxon>Bacteria</taxon>
        <taxon>Bacillati</taxon>
        <taxon>Actinomycetota</taxon>
        <taxon>Actinomycetes</taxon>
        <taxon>Micrococcales</taxon>
        <taxon>Microbacteriaceae</taxon>
        <taxon>Microbacterium</taxon>
    </lineage>
</organism>
<accession>A0A511AFT0</accession>
<gene>
    <name evidence="3" type="ORF">MAE01_14190</name>
</gene>
<dbReference type="RefSeq" id="WP_147038869.1">
    <property type="nucleotide sequence ID" value="NZ_BJUW01000005.1"/>
</dbReference>
<keyword evidence="2" id="KW-0812">Transmembrane</keyword>
<evidence type="ECO:0000313" key="4">
    <source>
        <dbReference type="Proteomes" id="UP000321225"/>
    </source>
</evidence>
<evidence type="ECO:0000313" key="3">
    <source>
        <dbReference type="EMBL" id="GEK86243.1"/>
    </source>
</evidence>